<evidence type="ECO:0000256" key="5">
    <source>
        <dbReference type="ARBA" id="ARBA00023136"/>
    </source>
</evidence>
<feature type="transmembrane region" description="Helical" evidence="7">
    <location>
        <begin position="44"/>
        <end position="66"/>
    </location>
</feature>
<name>A0A095YGX4_9MICC</name>
<dbReference type="Pfam" id="PF12823">
    <property type="entry name" value="DUF3817"/>
    <property type="match status" value="1"/>
</dbReference>
<dbReference type="RefSeq" id="WP_083285529.1">
    <property type="nucleotide sequence ID" value="NZ_JRNH01000002.1"/>
</dbReference>
<evidence type="ECO:0000259" key="8">
    <source>
        <dbReference type="Pfam" id="PF12823"/>
    </source>
</evidence>
<evidence type="ECO:0000313" key="9">
    <source>
        <dbReference type="EMBL" id="KGF21675.1"/>
    </source>
</evidence>
<feature type="region of interest" description="Disordered" evidence="6">
    <location>
        <begin position="1"/>
        <end position="28"/>
    </location>
</feature>
<dbReference type="Proteomes" id="UP000053528">
    <property type="component" value="Unassembled WGS sequence"/>
</dbReference>
<dbReference type="PANTHER" id="PTHR40077:SF2">
    <property type="entry name" value="MEMBRANE PROTEIN"/>
    <property type="match status" value="1"/>
</dbReference>
<reference evidence="9 10" key="1">
    <citation type="submission" date="2014-07" db="EMBL/GenBank/DDBJ databases">
        <authorList>
            <person name="McCorrison J."/>
            <person name="Sanka R."/>
            <person name="Torralba M."/>
            <person name="Gillis M."/>
            <person name="Haft D.H."/>
            <person name="Methe B."/>
            <person name="Sutton G."/>
            <person name="Nelson K.E."/>
        </authorList>
    </citation>
    <scope>NUCLEOTIDE SEQUENCE [LARGE SCALE GENOMIC DNA]</scope>
    <source>
        <strain evidence="9 10">DNF00011</strain>
    </source>
</reference>
<keyword evidence="4 7" id="KW-1133">Transmembrane helix</keyword>
<evidence type="ECO:0000256" key="4">
    <source>
        <dbReference type="ARBA" id="ARBA00022989"/>
    </source>
</evidence>
<evidence type="ECO:0000256" key="7">
    <source>
        <dbReference type="SAM" id="Phobius"/>
    </source>
</evidence>
<dbReference type="AlphaFoldDB" id="A0A095YGX4"/>
<evidence type="ECO:0000313" key="10">
    <source>
        <dbReference type="Proteomes" id="UP000053528"/>
    </source>
</evidence>
<sequence length="170" mass="19202">MTEQNGIPRPEDVPIPEDDPMPQRRQGFGGTETQIRGAAVFFRIAAYATGVMLLLLVVEMVLKYAFNLIAYAGGTMLRTGEANVFTLAEPGMVVDAFNVSIAVLIVHGWLYVVYLLATFMLWSRMRWDLKQLILIALGGVVPFLSFVMEKKVHQQVVEELQKNPQQLRRY</sequence>
<keyword evidence="5 7" id="KW-0472">Membrane</keyword>
<dbReference type="GO" id="GO:0005886">
    <property type="term" value="C:plasma membrane"/>
    <property type="evidence" value="ECO:0007669"/>
    <property type="project" value="UniProtKB-SubCell"/>
</dbReference>
<comment type="caution">
    <text evidence="9">The sequence shown here is derived from an EMBL/GenBank/DDBJ whole genome shotgun (WGS) entry which is preliminary data.</text>
</comment>
<comment type="subcellular location">
    <subcellularLocation>
        <location evidence="1">Cell membrane</location>
        <topology evidence="1">Multi-pass membrane protein</topology>
    </subcellularLocation>
</comment>
<keyword evidence="3 7" id="KW-0812">Transmembrane</keyword>
<organism evidence="9 10">
    <name type="scientific">Pseudoglutamicibacter albus DNF00011</name>
    <dbReference type="NCBI Taxonomy" id="1401063"/>
    <lineage>
        <taxon>Bacteria</taxon>
        <taxon>Bacillati</taxon>
        <taxon>Actinomycetota</taxon>
        <taxon>Actinomycetes</taxon>
        <taxon>Micrococcales</taxon>
        <taxon>Micrococcaceae</taxon>
        <taxon>Pseudoglutamicibacter</taxon>
    </lineage>
</organism>
<dbReference type="InterPro" id="IPR023845">
    <property type="entry name" value="DUF3817_TM"/>
</dbReference>
<feature type="transmembrane region" description="Helical" evidence="7">
    <location>
        <begin position="96"/>
        <end position="117"/>
    </location>
</feature>
<dbReference type="NCBIfam" id="TIGR03954">
    <property type="entry name" value="integ_memb_HG"/>
    <property type="match status" value="1"/>
</dbReference>
<feature type="domain" description="DUF3817" evidence="8">
    <location>
        <begin position="41"/>
        <end position="153"/>
    </location>
</feature>
<dbReference type="PANTHER" id="PTHR40077">
    <property type="entry name" value="MEMBRANE PROTEIN-RELATED"/>
    <property type="match status" value="1"/>
</dbReference>
<accession>A0A095YGX4</accession>
<proteinExistence type="predicted"/>
<protein>
    <recommendedName>
        <fullName evidence="8">DUF3817 domain-containing protein</fullName>
    </recommendedName>
</protein>
<gene>
    <name evidence="9" type="ORF">HMPREF2128_00375</name>
</gene>
<dbReference type="EMBL" id="JRNH01000002">
    <property type="protein sequence ID" value="KGF21675.1"/>
    <property type="molecule type" value="Genomic_DNA"/>
</dbReference>
<evidence type="ECO:0000256" key="1">
    <source>
        <dbReference type="ARBA" id="ARBA00004651"/>
    </source>
</evidence>
<keyword evidence="2" id="KW-1003">Cell membrane</keyword>
<evidence type="ECO:0000256" key="3">
    <source>
        <dbReference type="ARBA" id="ARBA00022692"/>
    </source>
</evidence>
<evidence type="ECO:0000256" key="2">
    <source>
        <dbReference type="ARBA" id="ARBA00022475"/>
    </source>
</evidence>
<evidence type="ECO:0000256" key="6">
    <source>
        <dbReference type="SAM" id="MobiDB-lite"/>
    </source>
</evidence>